<dbReference type="GO" id="GO:0045301">
    <property type="term" value="F:tRNA 2-(methylsulfanyl)-N(6)-isopentenyladenosine(37) hydroxylase activity"/>
    <property type="evidence" value="ECO:0007669"/>
    <property type="project" value="InterPro"/>
</dbReference>
<organism evidence="1 2">
    <name type="scientific">Pseudomonas fluorescens</name>
    <dbReference type="NCBI Taxonomy" id="294"/>
    <lineage>
        <taxon>Bacteria</taxon>
        <taxon>Pseudomonadati</taxon>
        <taxon>Pseudomonadota</taxon>
        <taxon>Gammaproteobacteria</taxon>
        <taxon>Pseudomonadales</taxon>
        <taxon>Pseudomonadaceae</taxon>
        <taxon>Pseudomonas</taxon>
    </lineage>
</organism>
<sequence length="236" mass="26949">MRLRLDAYQRGRLVVCGQAGIIGAFRSNTFTVSPMIFPEIHEFLGCRTPDAWVQAALADQETLLIDHKNCEFKAASTALSLIAKYHSHVDLINMMSRLAREELVHHEQVMRLMKRRKIELRQLHAGRYASSLRKVVRSHEPVKLVDTLVVGAFIEARSCERFEALVPHLDEELGKFYFGLLKSEARHFQGYLKLAYQYGDAKDVAQVIERVRAAEQELIESPDEEFRFHSGVPATA</sequence>
<dbReference type="PIRSF" id="PIRSF020736">
    <property type="entry name" value="MiaE"/>
    <property type="match status" value="1"/>
</dbReference>
<dbReference type="Proteomes" id="UP000377224">
    <property type="component" value="Unassembled WGS sequence"/>
</dbReference>
<gene>
    <name evidence="1" type="ORF">PS896_04629</name>
</gene>
<dbReference type="CDD" id="cd07910">
    <property type="entry name" value="MiaE"/>
    <property type="match status" value="1"/>
</dbReference>
<dbReference type="EMBL" id="CABVIN010000007">
    <property type="protein sequence ID" value="VVP36457.1"/>
    <property type="molecule type" value="Genomic_DNA"/>
</dbReference>
<dbReference type="PANTHER" id="PTHR42637:SF1">
    <property type="entry name" value="TRNA 2-(METHYLSULFANYL)-N(6)-ISOPENTENYLADENOSINE(37) HYDROXYLASE"/>
    <property type="match status" value="1"/>
</dbReference>
<reference evidence="1 2" key="1">
    <citation type="submission" date="2019-09" db="EMBL/GenBank/DDBJ databases">
        <authorList>
            <person name="Chandra G."/>
            <person name="Truman W A."/>
        </authorList>
    </citation>
    <scope>NUCLEOTIDE SEQUENCE [LARGE SCALE GENOMIC DNA]</scope>
    <source>
        <strain evidence="1">PS896</strain>
    </source>
</reference>
<protein>
    <recommendedName>
        <fullName evidence="3">tRNA-(Ms[2]io[6]A)-hydroxylase</fullName>
    </recommendedName>
</protein>
<dbReference type="Pfam" id="PF06175">
    <property type="entry name" value="MiaE"/>
    <property type="match status" value="1"/>
</dbReference>
<dbReference type="InterPro" id="IPR010386">
    <property type="entry name" value="tRNA-Hydrxlase_MiaE"/>
</dbReference>
<dbReference type="GO" id="GO:0006400">
    <property type="term" value="P:tRNA modification"/>
    <property type="evidence" value="ECO:0007669"/>
    <property type="project" value="InterPro"/>
</dbReference>
<name>A0A5E7NJ57_PSEFL</name>
<accession>A0A5E7NJ57</accession>
<evidence type="ECO:0000313" key="2">
    <source>
        <dbReference type="Proteomes" id="UP000377224"/>
    </source>
</evidence>
<dbReference type="AlphaFoldDB" id="A0A5E7NJ57"/>
<evidence type="ECO:0000313" key="1">
    <source>
        <dbReference type="EMBL" id="VVP36457.1"/>
    </source>
</evidence>
<dbReference type="InterPro" id="IPR012347">
    <property type="entry name" value="Ferritin-like"/>
</dbReference>
<dbReference type="Gene3D" id="1.20.1260.10">
    <property type="match status" value="1"/>
</dbReference>
<dbReference type="SUPFAM" id="SSF47240">
    <property type="entry name" value="Ferritin-like"/>
    <property type="match status" value="1"/>
</dbReference>
<proteinExistence type="predicted"/>
<dbReference type="PANTHER" id="PTHR42637">
    <property type="entry name" value="TRNA-(MS[2]IO[6]A)-HYDROXYLASE"/>
    <property type="match status" value="1"/>
</dbReference>
<evidence type="ECO:0008006" key="3">
    <source>
        <dbReference type="Google" id="ProtNLM"/>
    </source>
</evidence>
<dbReference type="InterPro" id="IPR009078">
    <property type="entry name" value="Ferritin-like_SF"/>
</dbReference>